<protein>
    <submittedName>
        <fullName evidence="4">AfsR/SARP family transcriptional regulator</fullName>
    </submittedName>
</protein>
<dbReference type="SUPFAM" id="SSF48452">
    <property type="entry name" value="TPR-like"/>
    <property type="match status" value="1"/>
</dbReference>
<evidence type="ECO:0000313" key="4">
    <source>
        <dbReference type="EMBL" id="MDT0260789.1"/>
    </source>
</evidence>
<dbReference type="EMBL" id="JAVREH010000004">
    <property type="protein sequence ID" value="MDT0260789.1"/>
    <property type="molecule type" value="Genomic_DNA"/>
</dbReference>
<dbReference type="CDD" id="cd15831">
    <property type="entry name" value="BTAD"/>
    <property type="match status" value="1"/>
</dbReference>
<sequence>MLQLRRLVREGSTDPTRCDPKKVLVTRPGGYQLILDPGDVDAAEFEKLRQRGAVAFNFGRYRESAEIMRSALALWRGPALVDIDPGPLLLVEVTRLEENRMAAQVILMESMLQLGQHAEVTGELLALNLQHPMREDICAQVMVALYRAGRRSEALDGYRRLHKLLGEEMGLDPPYRIRALHNAILREDSSLDLDSRSDVTQLSARPVHGG</sequence>
<keyword evidence="2" id="KW-0804">Transcription</keyword>
<dbReference type="InterPro" id="IPR051677">
    <property type="entry name" value="AfsR-DnrI-RedD_regulator"/>
</dbReference>
<organism evidence="4 5">
    <name type="scientific">Jatrophihabitans lederbergiae</name>
    <dbReference type="NCBI Taxonomy" id="3075547"/>
    <lineage>
        <taxon>Bacteria</taxon>
        <taxon>Bacillati</taxon>
        <taxon>Actinomycetota</taxon>
        <taxon>Actinomycetes</taxon>
        <taxon>Jatrophihabitantales</taxon>
        <taxon>Jatrophihabitantaceae</taxon>
        <taxon>Jatrophihabitans</taxon>
    </lineage>
</organism>
<evidence type="ECO:0000259" key="3">
    <source>
        <dbReference type="SMART" id="SM01043"/>
    </source>
</evidence>
<dbReference type="Gene3D" id="1.25.40.10">
    <property type="entry name" value="Tetratricopeptide repeat domain"/>
    <property type="match status" value="1"/>
</dbReference>
<accession>A0ABU2J724</accession>
<keyword evidence="5" id="KW-1185">Reference proteome</keyword>
<dbReference type="PANTHER" id="PTHR35807:SF1">
    <property type="entry name" value="TRANSCRIPTIONAL REGULATOR REDD"/>
    <property type="match status" value="1"/>
</dbReference>
<comment type="caution">
    <text evidence="4">The sequence shown here is derived from an EMBL/GenBank/DDBJ whole genome shotgun (WGS) entry which is preliminary data.</text>
</comment>
<dbReference type="SMART" id="SM01043">
    <property type="entry name" value="BTAD"/>
    <property type="match status" value="1"/>
</dbReference>
<keyword evidence="1" id="KW-0805">Transcription regulation</keyword>
<dbReference type="Proteomes" id="UP001183176">
    <property type="component" value="Unassembled WGS sequence"/>
</dbReference>
<dbReference type="RefSeq" id="WP_311421941.1">
    <property type="nucleotide sequence ID" value="NZ_JAVREH010000004.1"/>
</dbReference>
<reference evidence="5" key="1">
    <citation type="submission" date="2023-07" db="EMBL/GenBank/DDBJ databases">
        <title>30 novel species of actinomycetes from the DSMZ collection.</title>
        <authorList>
            <person name="Nouioui I."/>
        </authorList>
    </citation>
    <scope>NUCLEOTIDE SEQUENCE [LARGE SCALE GENOMIC DNA]</scope>
    <source>
        <strain evidence="5">DSM 44399</strain>
    </source>
</reference>
<dbReference type="InterPro" id="IPR005158">
    <property type="entry name" value="BTAD"/>
</dbReference>
<evidence type="ECO:0000313" key="5">
    <source>
        <dbReference type="Proteomes" id="UP001183176"/>
    </source>
</evidence>
<name>A0ABU2J724_9ACTN</name>
<dbReference type="PANTHER" id="PTHR35807">
    <property type="entry name" value="TRANSCRIPTIONAL REGULATOR REDD-RELATED"/>
    <property type="match status" value="1"/>
</dbReference>
<evidence type="ECO:0000256" key="2">
    <source>
        <dbReference type="ARBA" id="ARBA00023163"/>
    </source>
</evidence>
<feature type="domain" description="Bacterial transcriptional activator" evidence="3">
    <location>
        <begin position="40"/>
        <end position="185"/>
    </location>
</feature>
<dbReference type="Pfam" id="PF03704">
    <property type="entry name" value="BTAD"/>
    <property type="match status" value="1"/>
</dbReference>
<proteinExistence type="predicted"/>
<dbReference type="InterPro" id="IPR011990">
    <property type="entry name" value="TPR-like_helical_dom_sf"/>
</dbReference>
<evidence type="ECO:0000256" key="1">
    <source>
        <dbReference type="ARBA" id="ARBA00023015"/>
    </source>
</evidence>
<gene>
    <name evidence="4" type="ORF">RM423_05205</name>
</gene>